<dbReference type="InterPro" id="IPR036909">
    <property type="entry name" value="Cyt_c-like_dom_sf"/>
</dbReference>
<evidence type="ECO:0000256" key="1">
    <source>
        <dbReference type="ARBA" id="ARBA00004418"/>
    </source>
</evidence>
<keyword evidence="21" id="KW-1185">Reference proteome</keyword>
<keyword evidence="10 14" id="KW-0408">Iron</keyword>
<dbReference type="Gene3D" id="1.10.760.10">
    <property type="entry name" value="Cytochrome c-like domain"/>
    <property type="match status" value="2"/>
</dbReference>
<name>S6B6W8_SULDS</name>
<comment type="similarity">
    <text evidence="11 14">Belongs to the SoxA family.</text>
</comment>
<dbReference type="NCBIfam" id="TIGR04484">
    <property type="entry name" value="thiosulf_SoxA"/>
    <property type="match status" value="1"/>
</dbReference>
<evidence type="ECO:0000256" key="7">
    <source>
        <dbReference type="ARBA" id="ARBA00022729"/>
    </source>
</evidence>
<keyword evidence="9 14" id="KW-0249">Electron transport</keyword>
<dbReference type="OrthoDB" id="9808312at2"/>
<dbReference type="KEGG" id="sdr:SCD_n02409"/>
<evidence type="ECO:0000313" key="21">
    <source>
        <dbReference type="Proteomes" id="UP000015559"/>
    </source>
</evidence>
<feature type="domain" description="Cytochrome c" evidence="19">
    <location>
        <begin position="175"/>
        <end position="268"/>
    </location>
</feature>
<keyword evidence="8 14" id="KW-0574">Periplasm</keyword>
<feature type="binding site" description="axial binding residue" evidence="17">
    <location>
        <position position="194"/>
    </location>
    <ligand>
        <name>heme c</name>
        <dbReference type="ChEBI" id="CHEBI:61717"/>
        <label>2</label>
    </ligand>
    <ligandPart>
        <name>Fe</name>
        <dbReference type="ChEBI" id="CHEBI:18248"/>
    </ligandPart>
</feature>
<dbReference type="HOGENOM" id="CLU_079910_1_0_4"/>
<evidence type="ECO:0000313" key="20">
    <source>
        <dbReference type="EMBL" id="BAN36217.1"/>
    </source>
</evidence>
<dbReference type="PIRSF" id="PIRSF038455">
    <property type="entry name" value="SoxA"/>
    <property type="match status" value="1"/>
</dbReference>
<dbReference type="InterPro" id="IPR009056">
    <property type="entry name" value="Cyt_c-like_dom"/>
</dbReference>
<evidence type="ECO:0000256" key="14">
    <source>
        <dbReference type="PIRNR" id="PIRNR038455"/>
    </source>
</evidence>
<feature type="binding site" description="covalent" evidence="16">
    <location>
        <position position="193"/>
    </location>
    <ligand>
        <name>heme c</name>
        <dbReference type="ChEBI" id="CHEBI:61717"/>
        <label>2</label>
    </ligand>
</feature>
<dbReference type="RefSeq" id="WP_009205411.1">
    <property type="nucleotide sequence ID" value="NC_022357.1"/>
</dbReference>
<comment type="subunit">
    <text evidence="2 14">Heterodimer of SoxA and SoxX.</text>
</comment>
<feature type="binding site" evidence="16">
    <location>
        <position position="232"/>
    </location>
    <ligand>
        <name>substrate</name>
    </ligand>
</feature>
<protein>
    <recommendedName>
        <fullName evidence="14">SoxAX cytochrome complex subunit A</fullName>
        <ecNumber evidence="14">2.8.5.2</ecNumber>
    </recommendedName>
    <alternativeName>
        <fullName evidence="14">Protein SoxA</fullName>
    </alternativeName>
    <alternativeName>
        <fullName evidence="14">Sulfur oxidizing protein A</fullName>
    </alternativeName>
    <alternativeName>
        <fullName evidence="14">Thiosulfate-oxidizing multienzyme system protein SoxA</fullName>
    </alternativeName>
</protein>
<dbReference type="AlphaFoldDB" id="S6B6W8"/>
<evidence type="ECO:0000256" key="9">
    <source>
        <dbReference type="ARBA" id="ARBA00022982"/>
    </source>
</evidence>
<evidence type="ECO:0000256" key="18">
    <source>
        <dbReference type="SAM" id="SignalP"/>
    </source>
</evidence>
<dbReference type="GO" id="GO:0009055">
    <property type="term" value="F:electron transfer activity"/>
    <property type="evidence" value="ECO:0007669"/>
    <property type="project" value="InterPro"/>
</dbReference>
<dbReference type="SUPFAM" id="SSF46626">
    <property type="entry name" value="Cytochrome c"/>
    <property type="match status" value="2"/>
</dbReference>
<dbReference type="GO" id="GO:0070069">
    <property type="term" value="C:cytochrome complex"/>
    <property type="evidence" value="ECO:0007669"/>
    <property type="project" value="InterPro"/>
</dbReference>
<keyword evidence="5 14" id="KW-0808">Transferase</keyword>
<keyword evidence="6 14" id="KW-0479">Metal-binding</keyword>
<dbReference type="Proteomes" id="UP000015559">
    <property type="component" value="Chromosome"/>
</dbReference>
<evidence type="ECO:0000256" key="3">
    <source>
        <dbReference type="ARBA" id="ARBA00022448"/>
    </source>
</evidence>
<comment type="cofactor">
    <cofactor evidence="16">
        <name>heme</name>
        <dbReference type="ChEBI" id="CHEBI:30413"/>
    </cofactor>
    <text evidence="16">Binds 2 heme groups per subunit.</text>
</comment>
<dbReference type="GO" id="GO:0019417">
    <property type="term" value="P:sulfur oxidation"/>
    <property type="evidence" value="ECO:0007669"/>
    <property type="project" value="InterPro"/>
</dbReference>
<dbReference type="GO" id="GO:0042597">
    <property type="term" value="C:periplasmic space"/>
    <property type="evidence" value="ECO:0007669"/>
    <property type="project" value="UniProtKB-SubCell"/>
</dbReference>
<dbReference type="EMBL" id="AP013066">
    <property type="protein sequence ID" value="BAN36217.1"/>
    <property type="molecule type" value="Genomic_DNA"/>
</dbReference>
<keyword evidence="3 14" id="KW-0813">Transport</keyword>
<evidence type="ECO:0000259" key="19">
    <source>
        <dbReference type="Pfam" id="PF21342"/>
    </source>
</evidence>
<evidence type="ECO:0000256" key="17">
    <source>
        <dbReference type="PIRSR" id="PIRSR038455-3"/>
    </source>
</evidence>
<evidence type="ECO:0000256" key="16">
    <source>
        <dbReference type="PIRSR" id="PIRSR038455-2"/>
    </source>
</evidence>
<evidence type="ECO:0000256" key="8">
    <source>
        <dbReference type="ARBA" id="ARBA00022764"/>
    </source>
</evidence>
<comment type="subcellular location">
    <subcellularLocation>
        <location evidence="1 14">Periplasm</location>
    </subcellularLocation>
</comment>
<feature type="binding site" description="axial binding residue" evidence="17">
    <location>
        <position position="127"/>
    </location>
    <ligand>
        <name>heme c</name>
        <dbReference type="ChEBI" id="CHEBI:61717"/>
        <label>1</label>
    </ligand>
    <ligandPart>
        <name>Fe</name>
        <dbReference type="ChEBI" id="CHEBI:18248"/>
    </ligandPart>
</feature>
<evidence type="ECO:0000256" key="12">
    <source>
        <dbReference type="ARBA" id="ARBA00048077"/>
    </source>
</evidence>
<evidence type="ECO:0000256" key="2">
    <source>
        <dbReference type="ARBA" id="ARBA00011530"/>
    </source>
</evidence>
<keyword evidence="4 14" id="KW-0349">Heme</keyword>
<dbReference type="eggNOG" id="COG3258">
    <property type="taxonomic scope" value="Bacteria"/>
</dbReference>
<evidence type="ECO:0000256" key="4">
    <source>
        <dbReference type="ARBA" id="ARBA00022617"/>
    </source>
</evidence>
<feature type="binding site" description="axial binding residue" evidence="17">
    <location>
        <position position="236"/>
    </location>
    <ligand>
        <name>heme c</name>
        <dbReference type="ChEBI" id="CHEBI:61717"/>
        <label>2</label>
    </ligand>
    <ligandPart>
        <name>Fe</name>
        <dbReference type="ChEBI" id="CHEBI:18248"/>
    </ligandPart>
</feature>
<dbReference type="EC" id="2.8.5.2" evidence="14"/>
<dbReference type="InterPro" id="IPR025710">
    <property type="entry name" value="SoxA"/>
</dbReference>
<dbReference type="GO" id="GO:0046872">
    <property type="term" value="F:metal ion binding"/>
    <property type="evidence" value="ECO:0007669"/>
    <property type="project" value="UniProtKB-KW"/>
</dbReference>
<feature type="binding site" description="covalent" evidence="16">
    <location>
        <position position="95"/>
    </location>
    <ligand>
        <name>heme c</name>
        <dbReference type="ChEBI" id="CHEBI:61717"/>
        <label>1</label>
    </ligand>
</feature>
<comment type="catalytic activity">
    <reaction evidence="12 14">
        <text>L-cysteinyl-[SoxY protein] + thiosulfate + 2 Fe(III)-[cytochrome c] = S-sulfosulfanyl-L-cysteinyl-[SoxY protein] + 2 Fe(II)-[cytochrome c] + 2 H(+)</text>
        <dbReference type="Rhea" id="RHEA:56720"/>
        <dbReference type="Rhea" id="RHEA-COMP:10350"/>
        <dbReference type="Rhea" id="RHEA-COMP:14328"/>
        <dbReference type="Rhea" id="RHEA-COMP:14399"/>
        <dbReference type="Rhea" id="RHEA-COMP:14691"/>
        <dbReference type="ChEBI" id="CHEBI:15378"/>
        <dbReference type="ChEBI" id="CHEBI:29033"/>
        <dbReference type="ChEBI" id="CHEBI:29034"/>
        <dbReference type="ChEBI" id="CHEBI:29950"/>
        <dbReference type="ChEBI" id="CHEBI:33542"/>
        <dbReference type="ChEBI" id="CHEBI:139321"/>
        <dbReference type="EC" id="2.8.5.2"/>
    </reaction>
</comment>
<proteinExistence type="inferred from homology"/>
<evidence type="ECO:0000256" key="10">
    <source>
        <dbReference type="ARBA" id="ARBA00023004"/>
    </source>
</evidence>
<accession>S6B6W8</accession>
<evidence type="ECO:0000256" key="5">
    <source>
        <dbReference type="ARBA" id="ARBA00022679"/>
    </source>
</evidence>
<dbReference type="STRING" id="1163617.SCD_n02409"/>
<dbReference type="Pfam" id="PF21342">
    <property type="entry name" value="SoxA-TsdA_cyt-c"/>
    <property type="match status" value="2"/>
</dbReference>
<organism evidence="20 21">
    <name type="scientific">Sulfuricella denitrificans (strain DSM 22764 / NBRC 105220 / skB26)</name>
    <dbReference type="NCBI Taxonomy" id="1163617"/>
    <lineage>
        <taxon>Bacteria</taxon>
        <taxon>Pseudomonadati</taxon>
        <taxon>Pseudomonadota</taxon>
        <taxon>Betaproteobacteria</taxon>
        <taxon>Nitrosomonadales</taxon>
        <taxon>Sulfuricellaceae</taxon>
        <taxon>Sulfuricella</taxon>
    </lineage>
</organism>
<keyword evidence="7 18" id="KW-0732">Signal</keyword>
<feature type="chain" id="PRO_5004546076" description="SoxAX cytochrome complex subunit A" evidence="18">
    <location>
        <begin position="23"/>
        <end position="275"/>
    </location>
</feature>
<reference evidence="20 21" key="1">
    <citation type="journal article" date="2012" name="Appl. Environ. Microbiol.">
        <title>Draft genome sequence of a psychrotolerant sulfur-oxidizing bacterium, Sulfuricella denitrificans skB26, and proteomic insights into cold adaptation.</title>
        <authorList>
            <person name="Watanabe T."/>
            <person name="Kojima H."/>
            <person name="Fukui M."/>
        </authorList>
    </citation>
    <scope>NUCLEOTIDE SEQUENCE [LARGE SCALE GENOMIC DNA]</scope>
    <source>
        <strain evidence="21">skB26</strain>
    </source>
</reference>
<feature type="domain" description="Cytochrome c" evidence="19">
    <location>
        <begin position="77"/>
        <end position="159"/>
    </location>
</feature>
<evidence type="ECO:0000256" key="11">
    <source>
        <dbReference type="ARBA" id="ARBA00025746"/>
    </source>
</evidence>
<comment type="catalytic activity">
    <reaction evidence="13 14">
        <text>S-sulfanyl-L-cysteinyl-[SoxY protein] + thiosulfate + 2 Fe(III)-[cytochrome c] = S-(2-sulfodisulfanyl)-L-cysteinyl-[SoxY protein] + 2 Fe(II)-[cytochrome c] + 2 H(+)</text>
        <dbReference type="Rhea" id="RHEA:51224"/>
        <dbReference type="Rhea" id="RHEA-COMP:10350"/>
        <dbReference type="Rhea" id="RHEA-COMP:14399"/>
        <dbReference type="Rhea" id="RHEA-COMP:14689"/>
        <dbReference type="Rhea" id="RHEA-COMP:14690"/>
        <dbReference type="ChEBI" id="CHEBI:15378"/>
        <dbReference type="ChEBI" id="CHEBI:29033"/>
        <dbReference type="ChEBI" id="CHEBI:29034"/>
        <dbReference type="ChEBI" id="CHEBI:33542"/>
        <dbReference type="ChEBI" id="CHEBI:61963"/>
        <dbReference type="ChEBI" id="CHEBI:140664"/>
        <dbReference type="EC" id="2.8.5.2"/>
    </reaction>
</comment>
<evidence type="ECO:0000256" key="6">
    <source>
        <dbReference type="ARBA" id="ARBA00022723"/>
    </source>
</evidence>
<gene>
    <name evidence="20" type="primary">soxA</name>
    <name evidence="20" type="ORF">SCD_n02409</name>
</gene>
<evidence type="ECO:0000256" key="15">
    <source>
        <dbReference type="PIRSR" id="PIRSR038455-1"/>
    </source>
</evidence>
<dbReference type="GO" id="GO:0016740">
    <property type="term" value="F:transferase activity"/>
    <property type="evidence" value="ECO:0007669"/>
    <property type="project" value="UniProtKB-KW"/>
</dbReference>
<dbReference type="GO" id="GO:0016669">
    <property type="term" value="F:oxidoreductase activity, acting on a sulfur group of donors, cytochrome as acceptor"/>
    <property type="evidence" value="ECO:0007669"/>
    <property type="project" value="InterPro"/>
</dbReference>
<evidence type="ECO:0000256" key="13">
    <source>
        <dbReference type="ARBA" id="ARBA00048423"/>
    </source>
</evidence>
<dbReference type="GO" id="GO:0020037">
    <property type="term" value="F:heme binding"/>
    <property type="evidence" value="ECO:0007669"/>
    <property type="project" value="InterPro"/>
</dbReference>
<sequence>MKRRLTVLLACLFLGASLAASAGPAEDRKALTAHYKQLLPGVKFQDYVLGALALNKDALDQYESIMMFPPFVNDVDDGRKTWEKPFKNGKTFASCFRNGGKKVAGGYPYFDNGVGKVLTFENALNACLRHNDEAELKYGSTELGLLSAYAKSLSDGMKVQVKVEGPAALAAYENGKTHYYSRRGQLNFSCASCHVDNVGKFVRSEQLSPMIGQAAHWPEFRAGTELVTLQGRFRQCQKNVRATPLDYNSEEYNDLEYFLTYMSNGLPMQTPVFRK</sequence>
<feature type="active site" description="Cysteine persulfide intermediate" evidence="15">
    <location>
        <position position="236"/>
    </location>
</feature>
<feature type="signal peptide" evidence="18">
    <location>
        <begin position="1"/>
        <end position="22"/>
    </location>
</feature>
<feature type="binding site" description="covalent" evidence="16">
    <location>
        <position position="190"/>
    </location>
    <ligand>
        <name>heme c</name>
        <dbReference type="ChEBI" id="CHEBI:61717"/>
        <label>2</label>
    </ligand>
</feature>